<organism evidence="2 3">
    <name type="scientific">Rhodoferax saidenbachensis</name>
    <dbReference type="NCBI Taxonomy" id="1484693"/>
    <lineage>
        <taxon>Bacteria</taxon>
        <taxon>Pseudomonadati</taxon>
        <taxon>Pseudomonadota</taxon>
        <taxon>Betaproteobacteria</taxon>
        <taxon>Burkholderiales</taxon>
        <taxon>Comamonadaceae</taxon>
        <taxon>Rhodoferax</taxon>
    </lineage>
</organism>
<dbReference type="STRING" id="1484693.RS694_13200"/>
<dbReference type="PANTHER" id="PTHR43147">
    <property type="entry name" value="PROTEIN TAS"/>
    <property type="match status" value="1"/>
</dbReference>
<dbReference type="AlphaFoldDB" id="A0A1P8KBJ7"/>
<dbReference type="InterPro" id="IPR036812">
    <property type="entry name" value="NAD(P)_OxRdtase_dom_sf"/>
</dbReference>
<accession>A0A1P8KBJ7</accession>
<dbReference type="Gene3D" id="3.20.20.100">
    <property type="entry name" value="NADP-dependent oxidoreductase domain"/>
    <property type="match status" value="1"/>
</dbReference>
<dbReference type="EMBL" id="CP019239">
    <property type="protein sequence ID" value="APW43392.1"/>
    <property type="molecule type" value="Genomic_DNA"/>
</dbReference>
<name>A0A1P8KBJ7_9BURK</name>
<dbReference type="KEGG" id="rsb:RS694_13200"/>
<dbReference type="RefSeq" id="WP_029707197.1">
    <property type="nucleotide sequence ID" value="NZ_CP019239.1"/>
</dbReference>
<dbReference type="Proteomes" id="UP000186110">
    <property type="component" value="Chromosome"/>
</dbReference>
<protein>
    <submittedName>
        <fullName evidence="2">Aldo/keto reductase</fullName>
    </submittedName>
</protein>
<keyword evidence="3" id="KW-1185">Reference proteome</keyword>
<evidence type="ECO:0000313" key="3">
    <source>
        <dbReference type="Proteomes" id="UP000186110"/>
    </source>
</evidence>
<dbReference type="PANTHER" id="PTHR43147:SF2">
    <property type="entry name" value="NADP-DEPENDENT OXIDOREDUCTASE DOMAIN-CONTAINING PROTEIN"/>
    <property type="match status" value="1"/>
</dbReference>
<gene>
    <name evidence="2" type="ORF">RS694_13200</name>
</gene>
<feature type="domain" description="NADP-dependent oxidoreductase" evidence="1">
    <location>
        <begin position="24"/>
        <end position="316"/>
    </location>
</feature>
<dbReference type="CDD" id="cd19101">
    <property type="entry name" value="AKR_unchar"/>
    <property type="match status" value="1"/>
</dbReference>
<dbReference type="InterPro" id="IPR023210">
    <property type="entry name" value="NADP_OxRdtase_dom"/>
</dbReference>
<reference evidence="2 3" key="1">
    <citation type="submission" date="2017-01" db="EMBL/GenBank/DDBJ databases">
        <authorList>
            <person name="Mah S.A."/>
            <person name="Swanson W.J."/>
            <person name="Moy G.W."/>
            <person name="Vacquier V.D."/>
        </authorList>
    </citation>
    <scope>NUCLEOTIDE SEQUENCE [LARGE SCALE GENOMIC DNA]</scope>
    <source>
        <strain evidence="2 3">DSM 22694</strain>
    </source>
</reference>
<dbReference type="Pfam" id="PF00248">
    <property type="entry name" value="Aldo_ket_red"/>
    <property type="match status" value="1"/>
</dbReference>
<evidence type="ECO:0000259" key="1">
    <source>
        <dbReference type="Pfam" id="PF00248"/>
    </source>
</evidence>
<dbReference type="SUPFAM" id="SSF51430">
    <property type="entry name" value="NAD(P)-linked oxidoreductase"/>
    <property type="match status" value="1"/>
</dbReference>
<proteinExistence type="predicted"/>
<evidence type="ECO:0000313" key="2">
    <source>
        <dbReference type="EMBL" id="APW43392.1"/>
    </source>
</evidence>
<sequence length="353" mass="38863">MNITSPATHTVETIELTRGYRIPRIIRGGWQLAGDHGEVNRERALTDMAAFVAVGLNTVDGADIYTGVEAMYGEFNARQRVANTSRLQVHTKFVPDYGDLAHVDEAYVRRIVTRSLQRLQVEQLDLVQFHWWDYQTGDFVAVAQTLNTLRKEGLIAHLGGTNFDTASTQAMLQADVPLVSMQVQYSLLDRRPAHTLAGLGARHGMHLLCYGTLAGGFLSERWLNQSEPNTDLGNRSLVKYKLIIEEFGGWAAFQTLLRALKSIADRHGVSISTVATRWVLDQPAVAAAIVGARYGDHIGDALNVFTLKLDSADHALLGPILATSPGPGGDTYSLERDKTGPHGRIMKYDLNKT</sequence>
<dbReference type="eggNOG" id="COG0667">
    <property type="taxonomic scope" value="Bacteria"/>
</dbReference>